<protein>
    <submittedName>
        <fullName evidence="12">6-phospho-beta-glucosidase</fullName>
    </submittedName>
</protein>
<keyword evidence="8" id="KW-0533">Nickel</keyword>
<dbReference type="AlphaFoldDB" id="A0A1C3V732"/>
<sequence length="431" mass="47196">MASIKVAYLGGGSTRAVGTVASFIQKGDQFAGSEIVLIDLNDDSLALVQRLGTRMAFHAGVDIKITATTDRREGLRDCQALLSSFRPGGFEARALDERIPLKHGVIGQETQGPGGFFMALRSIAVMKEVAAEMAEVCPKAIIFNYTNPVNIVSQALTSFTDIPTISFCEGPIVFPQRLARAASLDPEKLHVEMSGVNHNCWSTKHIHDGEDFITKLRFALANSDLKMTEDDRRLLSLAVRMESVPSSYFLYYYFKDEILRHLQAAPKTRAEEIMGLAPGYWQHYREQVEASPPTLDPARSRGGIHELELAIDAMAAYFNDERAVLPVNLPNTDGAVPGFVSELVVEMPAIVDGSGFKPIPQARLPHQTVGLVHALAEYQILTAHAAWKGDVNDGIRALTANPLVPSLPVAEALYTEMAYAHAKYLPERLVP</sequence>
<dbReference type="OrthoDB" id="9767022at2"/>
<dbReference type="RefSeq" id="WP_092846745.1">
    <property type="nucleotide sequence ID" value="NZ_FMAH01000009.1"/>
</dbReference>
<dbReference type="InterPro" id="IPR022616">
    <property type="entry name" value="Glyco_hydro_4_C"/>
</dbReference>
<evidence type="ECO:0000256" key="10">
    <source>
        <dbReference type="RuleBase" id="RU361152"/>
    </source>
</evidence>
<organism evidence="12 13">
    <name type="scientific">Rhizobium miluonense</name>
    <dbReference type="NCBI Taxonomy" id="411945"/>
    <lineage>
        <taxon>Bacteria</taxon>
        <taxon>Pseudomonadati</taxon>
        <taxon>Pseudomonadota</taxon>
        <taxon>Alphaproteobacteria</taxon>
        <taxon>Hyphomicrobiales</taxon>
        <taxon>Rhizobiaceae</taxon>
        <taxon>Rhizobium/Agrobacterium group</taxon>
        <taxon>Rhizobium</taxon>
    </lineage>
</organism>
<feature type="binding site" evidence="7">
    <location>
        <position position="93"/>
    </location>
    <ligand>
        <name>substrate</name>
    </ligand>
</feature>
<accession>A0A1C3V732</accession>
<evidence type="ECO:0000259" key="11">
    <source>
        <dbReference type="Pfam" id="PF11975"/>
    </source>
</evidence>
<dbReference type="EMBL" id="FMAH01000009">
    <property type="protein sequence ID" value="SCB23533.1"/>
    <property type="molecule type" value="Genomic_DNA"/>
</dbReference>
<reference evidence="13" key="1">
    <citation type="submission" date="2016-08" db="EMBL/GenBank/DDBJ databases">
        <authorList>
            <person name="Varghese N."/>
            <person name="Submissions Spin"/>
        </authorList>
    </citation>
    <scope>NUCLEOTIDE SEQUENCE [LARGE SCALE GENOMIC DNA]</scope>
    <source>
        <strain evidence="13">HAMBI 2971</strain>
    </source>
</reference>
<feature type="binding site" evidence="7">
    <location>
        <position position="147"/>
    </location>
    <ligand>
        <name>substrate</name>
    </ligand>
</feature>
<keyword evidence="3 10" id="KW-0378">Hydrolase</keyword>
<dbReference type="Pfam" id="PF11975">
    <property type="entry name" value="Glyco_hydro_4C"/>
    <property type="match status" value="1"/>
</dbReference>
<dbReference type="GO" id="GO:0046872">
    <property type="term" value="F:metal ion binding"/>
    <property type="evidence" value="ECO:0007669"/>
    <property type="project" value="UniProtKB-KW"/>
</dbReference>
<evidence type="ECO:0000256" key="1">
    <source>
        <dbReference type="ARBA" id="ARBA00010141"/>
    </source>
</evidence>
<dbReference type="SUPFAM" id="SSF56327">
    <property type="entry name" value="LDH C-terminal domain-like"/>
    <property type="match status" value="1"/>
</dbReference>
<dbReference type="PRINTS" id="PR00732">
    <property type="entry name" value="GLHYDRLASE4"/>
</dbReference>
<feature type="binding site" evidence="8">
    <location>
        <position position="168"/>
    </location>
    <ligand>
        <name>Mn(2+)</name>
        <dbReference type="ChEBI" id="CHEBI:29035"/>
    </ligand>
</feature>
<dbReference type="STRING" id="411945.GA0061102_100985"/>
<evidence type="ECO:0000256" key="3">
    <source>
        <dbReference type="ARBA" id="ARBA00022801"/>
    </source>
</evidence>
<dbReference type="GO" id="GO:0004553">
    <property type="term" value="F:hydrolase activity, hydrolyzing O-glycosyl compounds"/>
    <property type="evidence" value="ECO:0007669"/>
    <property type="project" value="InterPro"/>
</dbReference>
<name>A0A1C3V732_9HYPH</name>
<evidence type="ECO:0000256" key="9">
    <source>
        <dbReference type="PIRSR" id="PIRSR601088-4"/>
    </source>
</evidence>
<evidence type="ECO:0000256" key="4">
    <source>
        <dbReference type="ARBA" id="ARBA00023027"/>
    </source>
</evidence>
<evidence type="ECO:0000313" key="12">
    <source>
        <dbReference type="EMBL" id="SCB23533.1"/>
    </source>
</evidence>
<gene>
    <name evidence="12" type="ORF">GA0061102_100985</name>
</gene>
<keyword evidence="13" id="KW-1185">Reference proteome</keyword>
<comment type="similarity">
    <text evidence="1 10">Belongs to the glycosyl hydrolase 4 family.</text>
</comment>
<dbReference type="Gene3D" id="3.40.50.720">
    <property type="entry name" value="NAD(P)-binding Rossmann-like Domain"/>
    <property type="match status" value="1"/>
</dbReference>
<evidence type="ECO:0000313" key="13">
    <source>
        <dbReference type="Proteomes" id="UP000199435"/>
    </source>
</evidence>
<evidence type="ECO:0000256" key="5">
    <source>
        <dbReference type="ARBA" id="ARBA00023211"/>
    </source>
</evidence>
<keyword evidence="8" id="KW-0408">Iron</keyword>
<evidence type="ECO:0000256" key="8">
    <source>
        <dbReference type="PIRSR" id="PIRSR601088-3"/>
    </source>
</evidence>
<keyword evidence="4 10" id="KW-0520">NAD</keyword>
<dbReference type="Proteomes" id="UP000199435">
    <property type="component" value="Unassembled WGS sequence"/>
</dbReference>
<dbReference type="Pfam" id="PF02056">
    <property type="entry name" value="Glyco_hydro_4"/>
    <property type="match status" value="1"/>
</dbReference>
<dbReference type="InterPro" id="IPR015955">
    <property type="entry name" value="Lactate_DH/Glyco_Ohase_4_C"/>
</dbReference>
<feature type="domain" description="Glycosyl hydrolase family 4 C-terminal" evidence="11">
    <location>
        <begin position="194"/>
        <end position="404"/>
    </location>
</feature>
<dbReference type="PANTHER" id="PTHR32092">
    <property type="entry name" value="6-PHOSPHO-BETA-GLUCOSIDASE-RELATED"/>
    <property type="match status" value="1"/>
</dbReference>
<comment type="cofactor">
    <cofactor evidence="10">
        <name>NAD(+)</name>
        <dbReference type="ChEBI" id="CHEBI:57540"/>
    </cofactor>
    <text evidence="10">Binds 1 NAD(+) per subunit.</text>
</comment>
<feature type="site" description="Increases basicity of active site Tyr" evidence="9">
    <location>
        <position position="109"/>
    </location>
</feature>
<keyword evidence="6 10" id="KW-0326">Glycosidase</keyword>
<keyword evidence="8" id="KW-0170">Cobalt</keyword>
<evidence type="ECO:0000256" key="7">
    <source>
        <dbReference type="PIRSR" id="PIRSR601088-2"/>
    </source>
</evidence>
<proteinExistence type="inferred from homology"/>
<dbReference type="GO" id="GO:0005975">
    <property type="term" value="P:carbohydrate metabolic process"/>
    <property type="evidence" value="ECO:0007669"/>
    <property type="project" value="InterPro"/>
</dbReference>
<dbReference type="GO" id="GO:0016616">
    <property type="term" value="F:oxidoreductase activity, acting on the CH-OH group of donors, NAD or NADP as acceptor"/>
    <property type="evidence" value="ECO:0007669"/>
    <property type="project" value="InterPro"/>
</dbReference>
<feature type="binding site" evidence="8">
    <location>
        <position position="198"/>
    </location>
    <ligand>
        <name>Mn(2+)</name>
        <dbReference type="ChEBI" id="CHEBI:29035"/>
    </ligand>
</feature>
<keyword evidence="5 8" id="KW-0464">Manganese</keyword>
<evidence type="ECO:0000256" key="2">
    <source>
        <dbReference type="ARBA" id="ARBA00022723"/>
    </source>
</evidence>
<dbReference type="InterPro" id="IPR001088">
    <property type="entry name" value="Glyco_hydro_4"/>
</dbReference>
<keyword evidence="2 8" id="KW-0479">Metal-binding</keyword>
<dbReference type="SUPFAM" id="SSF51735">
    <property type="entry name" value="NAD(P)-binding Rossmann-fold domains"/>
    <property type="match status" value="1"/>
</dbReference>
<dbReference type="PANTHER" id="PTHR32092:SF5">
    <property type="entry name" value="6-PHOSPHO-BETA-GLUCOSIDASE"/>
    <property type="match status" value="1"/>
</dbReference>
<evidence type="ECO:0000256" key="6">
    <source>
        <dbReference type="ARBA" id="ARBA00023295"/>
    </source>
</evidence>
<dbReference type="InterPro" id="IPR036291">
    <property type="entry name" value="NAD(P)-bd_dom_sf"/>
</dbReference>
<dbReference type="Gene3D" id="3.90.110.10">
    <property type="entry name" value="Lactate dehydrogenase/glycoside hydrolase, family 4, C-terminal"/>
    <property type="match status" value="1"/>
</dbReference>